<keyword evidence="3" id="KW-1185">Reference proteome</keyword>
<dbReference type="GeneID" id="59345169"/>
<dbReference type="AlphaFoldDB" id="A0A8H6W3H1"/>
<reference evidence="2" key="1">
    <citation type="submission" date="2020-05" db="EMBL/GenBank/DDBJ databases">
        <title>Mycena genomes resolve the evolution of fungal bioluminescence.</title>
        <authorList>
            <person name="Tsai I.J."/>
        </authorList>
    </citation>
    <scope>NUCLEOTIDE SEQUENCE</scope>
    <source>
        <strain evidence="2">171206Taipei</strain>
    </source>
</reference>
<feature type="domain" description="Cobalamin-independent methionine synthase MetE C-terminal/archaeal" evidence="1">
    <location>
        <begin position="200"/>
        <end position="286"/>
    </location>
</feature>
<dbReference type="InterPro" id="IPR038071">
    <property type="entry name" value="UROD/MetE-like_sf"/>
</dbReference>
<dbReference type="RefSeq" id="XP_037220574.1">
    <property type="nucleotide sequence ID" value="XM_037362653.1"/>
</dbReference>
<dbReference type="GO" id="GO:0009086">
    <property type="term" value="P:methionine biosynthetic process"/>
    <property type="evidence" value="ECO:0007669"/>
    <property type="project" value="InterPro"/>
</dbReference>
<proteinExistence type="predicted"/>
<dbReference type="Proteomes" id="UP000636479">
    <property type="component" value="Unassembled WGS sequence"/>
</dbReference>
<evidence type="ECO:0000259" key="1">
    <source>
        <dbReference type="Pfam" id="PF01717"/>
    </source>
</evidence>
<dbReference type="SUPFAM" id="SSF51726">
    <property type="entry name" value="UROD/MetE-like"/>
    <property type="match status" value="1"/>
</dbReference>
<dbReference type="Gene3D" id="3.20.20.210">
    <property type="match status" value="1"/>
</dbReference>
<sequence>MQSSTCHLADIKYSIPFRFRHMAAPVRSPLRLRVDHVGSLLRPKPLFEQRTLFEQGKCTHEALKPLEDAAIAHVVALQHELGLATITDGEMRRFIFYDGVFDRLEGIELRSRPMSEFKTYWPDVHGLVSLGFTEFPSCICTSKIQRSRSIFAAEFDALKRLVPPEDVSRLKINMCPPNWFHHFHGSKLTYDKSVYGTDDEYFEDVGIAYRAEIKELYELGCRNIQIDEPSLSFFCQPDVRAALCEDQVDSDELFDTYVKAINLCTKDRPEDLNIDLHVCRGNFRVSIMLRPDFLGLYYSFQGVGFAQASYEHIAQKLFQQVDVDTFYVLNLEYDEDRPGDLHAFRFIPPKKNVVLGIVTTKKSEVIRLRPTLILCTYPWVCPWAL</sequence>
<protein>
    <submittedName>
        <fullName evidence="2">Methionine vitamin-b12</fullName>
    </submittedName>
</protein>
<dbReference type="InterPro" id="IPR002629">
    <property type="entry name" value="Met_Synth_C/arc"/>
</dbReference>
<dbReference type="CDD" id="cd03311">
    <property type="entry name" value="CIMS_C_terminal_like"/>
    <property type="match status" value="1"/>
</dbReference>
<dbReference type="Pfam" id="PF01717">
    <property type="entry name" value="Meth_synt_2"/>
    <property type="match status" value="1"/>
</dbReference>
<gene>
    <name evidence="2" type="ORF">MIND_00589500</name>
</gene>
<dbReference type="PANTHER" id="PTHR43844">
    <property type="entry name" value="METHIONINE SYNTHASE"/>
    <property type="match status" value="1"/>
</dbReference>
<dbReference type="OrthoDB" id="7772923at2759"/>
<name>A0A8H6W3H1_9AGAR</name>
<evidence type="ECO:0000313" key="2">
    <source>
        <dbReference type="EMBL" id="KAF7303602.1"/>
    </source>
</evidence>
<dbReference type="GO" id="GO:0008270">
    <property type="term" value="F:zinc ion binding"/>
    <property type="evidence" value="ECO:0007669"/>
    <property type="project" value="InterPro"/>
</dbReference>
<organism evidence="2 3">
    <name type="scientific">Mycena indigotica</name>
    <dbReference type="NCBI Taxonomy" id="2126181"/>
    <lineage>
        <taxon>Eukaryota</taxon>
        <taxon>Fungi</taxon>
        <taxon>Dikarya</taxon>
        <taxon>Basidiomycota</taxon>
        <taxon>Agaricomycotina</taxon>
        <taxon>Agaricomycetes</taxon>
        <taxon>Agaricomycetidae</taxon>
        <taxon>Agaricales</taxon>
        <taxon>Marasmiineae</taxon>
        <taxon>Mycenaceae</taxon>
        <taxon>Mycena</taxon>
    </lineage>
</organism>
<evidence type="ECO:0000313" key="3">
    <source>
        <dbReference type="Proteomes" id="UP000636479"/>
    </source>
</evidence>
<dbReference type="EMBL" id="JACAZF010000005">
    <property type="protein sequence ID" value="KAF7303602.1"/>
    <property type="molecule type" value="Genomic_DNA"/>
</dbReference>
<dbReference type="PANTHER" id="PTHR43844:SF2">
    <property type="entry name" value="SYNTHASE, VITAMIN-B12 INDEPENDENT, PUTATIVE (AFU_ORTHOLOGUE AFUA_3G12060)-RELATED"/>
    <property type="match status" value="1"/>
</dbReference>
<comment type="caution">
    <text evidence="2">The sequence shown here is derived from an EMBL/GenBank/DDBJ whole genome shotgun (WGS) entry which is preliminary data.</text>
</comment>
<dbReference type="GO" id="GO:0003871">
    <property type="term" value="F:5-methyltetrahydropteroyltriglutamate-homocysteine S-methyltransferase activity"/>
    <property type="evidence" value="ECO:0007669"/>
    <property type="project" value="InterPro"/>
</dbReference>
<accession>A0A8H6W3H1</accession>